<dbReference type="RefSeq" id="WP_084115497.1">
    <property type="nucleotide sequence ID" value="NZ_FWXH01000005.1"/>
</dbReference>
<feature type="transmembrane region" description="Helical" evidence="8">
    <location>
        <begin position="447"/>
        <end position="468"/>
    </location>
</feature>
<evidence type="ECO:0000313" key="11">
    <source>
        <dbReference type="Proteomes" id="UP000192468"/>
    </source>
</evidence>
<gene>
    <name evidence="10" type="ORF">SAMN02745134_01916</name>
</gene>
<dbReference type="GO" id="GO:0022857">
    <property type="term" value="F:transmembrane transporter activity"/>
    <property type="evidence" value="ECO:0007669"/>
    <property type="project" value="InterPro"/>
</dbReference>
<evidence type="ECO:0000313" key="10">
    <source>
        <dbReference type="EMBL" id="SMC23429.1"/>
    </source>
</evidence>
<feature type="transmembrane region" description="Helical" evidence="8">
    <location>
        <begin position="87"/>
        <end position="105"/>
    </location>
</feature>
<feature type="transmembrane region" description="Helical" evidence="8">
    <location>
        <begin position="55"/>
        <end position="75"/>
    </location>
</feature>
<feature type="transmembrane region" description="Helical" evidence="8">
    <location>
        <begin position="238"/>
        <end position="259"/>
    </location>
</feature>
<dbReference type="EMBL" id="FWXH01000005">
    <property type="protein sequence ID" value="SMC23429.1"/>
    <property type="molecule type" value="Genomic_DNA"/>
</dbReference>
<feature type="transmembrane region" description="Helical" evidence="8">
    <location>
        <begin position="20"/>
        <end position="43"/>
    </location>
</feature>
<feature type="transmembrane region" description="Helical" evidence="8">
    <location>
        <begin position="405"/>
        <end position="427"/>
    </location>
</feature>
<dbReference type="AlphaFoldDB" id="A0A1W1XHI7"/>
<dbReference type="InterPro" id="IPR020846">
    <property type="entry name" value="MFS_dom"/>
</dbReference>
<evidence type="ECO:0000256" key="3">
    <source>
        <dbReference type="ARBA" id="ARBA00022448"/>
    </source>
</evidence>
<feature type="transmembrane region" description="Helical" evidence="8">
    <location>
        <begin position="307"/>
        <end position="330"/>
    </location>
</feature>
<dbReference type="PANTHER" id="PTHR42718">
    <property type="entry name" value="MAJOR FACILITATOR SUPERFAMILY MULTIDRUG TRANSPORTER MFSC"/>
    <property type="match status" value="1"/>
</dbReference>
<keyword evidence="7 8" id="KW-0472">Membrane</keyword>
<evidence type="ECO:0000256" key="4">
    <source>
        <dbReference type="ARBA" id="ARBA00022475"/>
    </source>
</evidence>
<feature type="transmembrane region" description="Helical" evidence="8">
    <location>
        <begin position="366"/>
        <end position="393"/>
    </location>
</feature>
<keyword evidence="4" id="KW-1003">Cell membrane</keyword>
<dbReference type="Proteomes" id="UP000192468">
    <property type="component" value="Unassembled WGS sequence"/>
</dbReference>
<dbReference type="GO" id="GO:0005886">
    <property type="term" value="C:plasma membrane"/>
    <property type="evidence" value="ECO:0007669"/>
    <property type="project" value="UniProtKB-SubCell"/>
</dbReference>
<feature type="transmembrane region" description="Helical" evidence="8">
    <location>
        <begin position="342"/>
        <end position="360"/>
    </location>
</feature>
<dbReference type="NCBIfam" id="TIGR00711">
    <property type="entry name" value="efflux_EmrB"/>
    <property type="match status" value="1"/>
</dbReference>
<evidence type="ECO:0000256" key="8">
    <source>
        <dbReference type="SAM" id="Phobius"/>
    </source>
</evidence>
<dbReference type="InterPro" id="IPR004638">
    <property type="entry name" value="EmrB-like"/>
</dbReference>
<feature type="transmembrane region" description="Helical" evidence="8">
    <location>
        <begin position="144"/>
        <end position="168"/>
    </location>
</feature>
<keyword evidence="3" id="KW-0813">Transport</keyword>
<evidence type="ECO:0000256" key="1">
    <source>
        <dbReference type="ARBA" id="ARBA00004651"/>
    </source>
</evidence>
<dbReference type="PROSITE" id="PS50850">
    <property type="entry name" value="MFS"/>
    <property type="match status" value="1"/>
</dbReference>
<comment type="subcellular location">
    <subcellularLocation>
        <location evidence="1">Cell membrane</location>
        <topology evidence="1">Multi-pass membrane protein</topology>
    </subcellularLocation>
</comment>
<evidence type="ECO:0000256" key="5">
    <source>
        <dbReference type="ARBA" id="ARBA00022692"/>
    </source>
</evidence>
<name>A0A1W1XHI7_9CLOT</name>
<protein>
    <submittedName>
        <fullName evidence="10">Drug resistance transporter, EmrB/QacA subfamily</fullName>
    </submittedName>
</protein>
<dbReference type="OrthoDB" id="102502at2"/>
<evidence type="ECO:0000256" key="7">
    <source>
        <dbReference type="ARBA" id="ARBA00023136"/>
    </source>
</evidence>
<dbReference type="CDD" id="cd17503">
    <property type="entry name" value="MFS_LmrB_MDR_like"/>
    <property type="match status" value="1"/>
</dbReference>
<dbReference type="PANTHER" id="PTHR42718:SF9">
    <property type="entry name" value="MAJOR FACILITATOR SUPERFAMILY MULTIDRUG TRANSPORTER MFSC"/>
    <property type="match status" value="1"/>
</dbReference>
<dbReference type="InterPro" id="IPR011701">
    <property type="entry name" value="MFS"/>
</dbReference>
<reference evidence="10 11" key="1">
    <citation type="submission" date="2017-04" db="EMBL/GenBank/DDBJ databases">
        <authorList>
            <person name="Afonso C.L."/>
            <person name="Miller P.J."/>
            <person name="Scott M.A."/>
            <person name="Spackman E."/>
            <person name="Goraichik I."/>
            <person name="Dimitrov K.M."/>
            <person name="Suarez D.L."/>
            <person name="Swayne D.E."/>
        </authorList>
    </citation>
    <scope>NUCLEOTIDE SEQUENCE [LARGE SCALE GENOMIC DNA]</scope>
    <source>
        <strain evidence="10 11">DSM 12555</strain>
    </source>
</reference>
<proteinExistence type="inferred from homology"/>
<dbReference type="InterPro" id="IPR036259">
    <property type="entry name" value="MFS_trans_sf"/>
</dbReference>
<feature type="transmembrane region" description="Helical" evidence="8">
    <location>
        <begin position="111"/>
        <end position="132"/>
    </location>
</feature>
<evidence type="ECO:0000256" key="2">
    <source>
        <dbReference type="ARBA" id="ARBA00008537"/>
    </source>
</evidence>
<dbReference type="Gene3D" id="1.20.1250.20">
    <property type="entry name" value="MFS general substrate transporter like domains"/>
    <property type="match status" value="2"/>
</dbReference>
<feature type="domain" description="Major facilitator superfamily (MFS) profile" evidence="9">
    <location>
        <begin position="20"/>
        <end position="471"/>
    </location>
</feature>
<feature type="transmembrane region" description="Helical" evidence="8">
    <location>
        <begin position="174"/>
        <end position="194"/>
    </location>
</feature>
<keyword evidence="6 8" id="KW-1133">Transmembrane helix</keyword>
<feature type="transmembrane region" description="Helical" evidence="8">
    <location>
        <begin position="280"/>
        <end position="301"/>
    </location>
</feature>
<dbReference type="SUPFAM" id="SSF103473">
    <property type="entry name" value="MFS general substrate transporter"/>
    <property type="match status" value="1"/>
</dbReference>
<evidence type="ECO:0000259" key="9">
    <source>
        <dbReference type="PROSITE" id="PS50850"/>
    </source>
</evidence>
<comment type="similarity">
    <text evidence="2">Belongs to the major facilitator superfamily. EmrB family.</text>
</comment>
<keyword evidence="5 8" id="KW-0812">Transmembrane</keyword>
<dbReference type="Pfam" id="PF07690">
    <property type="entry name" value="MFS_1"/>
    <property type="match status" value="1"/>
</dbReference>
<feature type="transmembrane region" description="Helical" evidence="8">
    <location>
        <begin position="206"/>
        <end position="226"/>
    </location>
</feature>
<sequence>MNTIPNEKLKKEKFDQVLRVAIILVVGALAPLFDSTMVNVALHTIAADMKADISIVQWITTGYVLAMGLAVPISGWATKRFGGKRTYIFSLIIFLMGSICCMLSWNIGSMVAFRIIQGIGAGLMMPTLQTVLVQVAEGRNLGKIMSIVSIPAVLGPILGPVLGGIIVSGLNWRAIFWVNIPICIVGILLALWGIPTDKLSEKKNSLDVVGLLLLSPAFAFLIYGIAQIAQHGSLSSRAVYVPIIIGIVLMASYVIYALNTKREPALNVRMFKSVNFTASNILLIFSGIITNGAMLILPLYYQEVRGASALSAGLWMIPQGIGMLLTRSWVGKVADRDGSRNIVLMSLAATAIGTLPFAFASTDTNLVILSIALLIRGAGLGGLFIAIMMSAYIGFQKEQIPHVSIATRIFQTIGGAFGSAILATVLQRHMVGHVGSDLHAVAGAFNVSFWWAIGLTVVAAIPTLFLTMRKRPEQEVVMQEK</sequence>
<evidence type="ECO:0000256" key="6">
    <source>
        <dbReference type="ARBA" id="ARBA00022989"/>
    </source>
</evidence>
<accession>A0A1W1XHI7</accession>
<dbReference type="STRING" id="1121291.SAMN02745134_01916"/>
<organism evidence="10 11">
    <name type="scientific">Clostridium acidisoli DSM 12555</name>
    <dbReference type="NCBI Taxonomy" id="1121291"/>
    <lineage>
        <taxon>Bacteria</taxon>
        <taxon>Bacillati</taxon>
        <taxon>Bacillota</taxon>
        <taxon>Clostridia</taxon>
        <taxon>Eubacteriales</taxon>
        <taxon>Clostridiaceae</taxon>
        <taxon>Clostridium</taxon>
    </lineage>
</organism>
<keyword evidence="11" id="KW-1185">Reference proteome</keyword>